<reference evidence="3 4" key="1">
    <citation type="journal article" date="2019" name="Int. J. Syst. Evol. Microbiol.">
        <title>The Global Catalogue of Microorganisms (GCM) 10K type strain sequencing project: providing services to taxonomists for standard genome sequencing and annotation.</title>
        <authorList>
            <consortium name="The Broad Institute Genomics Platform"/>
            <consortium name="The Broad Institute Genome Sequencing Center for Infectious Disease"/>
            <person name="Wu L."/>
            <person name="Ma J."/>
        </authorList>
    </citation>
    <scope>NUCLEOTIDE SEQUENCE [LARGE SCALE GENOMIC DNA]</scope>
    <source>
        <strain evidence="3 4">JCM 13518</strain>
    </source>
</reference>
<dbReference type="PROSITE" id="PS50965">
    <property type="entry name" value="NERD"/>
    <property type="match status" value="1"/>
</dbReference>
<evidence type="ECO:0000256" key="1">
    <source>
        <dbReference type="SAM" id="MobiDB-lite"/>
    </source>
</evidence>
<feature type="domain" description="NERD" evidence="2">
    <location>
        <begin position="111"/>
        <end position="228"/>
    </location>
</feature>
<feature type="compositionally biased region" description="Basic residues" evidence="1">
    <location>
        <begin position="78"/>
        <end position="87"/>
    </location>
</feature>
<protein>
    <recommendedName>
        <fullName evidence="2">NERD domain-containing protein</fullName>
    </recommendedName>
</protein>
<proteinExistence type="predicted"/>
<keyword evidence="4" id="KW-1185">Reference proteome</keyword>
<evidence type="ECO:0000313" key="3">
    <source>
        <dbReference type="EMBL" id="GAA1734432.1"/>
    </source>
</evidence>
<accession>A0ABN2JPI0</accession>
<comment type="caution">
    <text evidence="3">The sequence shown here is derived from an EMBL/GenBank/DDBJ whole genome shotgun (WGS) entry which is preliminary data.</text>
</comment>
<feature type="region of interest" description="Disordered" evidence="1">
    <location>
        <begin position="49"/>
        <end position="87"/>
    </location>
</feature>
<evidence type="ECO:0000313" key="4">
    <source>
        <dbReference type="Proteomes" id="UP001501057"/>
    </source>
</evidence>
<organism evidence="3 4">
    <name type="scientific">Aeromicrobium alkaliterrae</name>
    <dbReference type="NCBI Taxonomy" id="302168"/>
    <lineage>
        <taxon>Bacteria</taxon>
        <taxon>Bacillati</taxon>
        <taxon>Actinomycetota</taxon>
        <taxon>Actinomycetes</taxon>
        <taxon>Propionibacteriales</taxon>
        <taxon>Nocardioidaceae</taxon>
        <taxon>Aeromicrobium</taxon>
    </lineage>
</organism>
<dbReference type="Pfam" id="PF08378">
    <property type="entry name" value="NERD"/>
    <property type="match status" value="1"/>
</dbReference>
<dbReference type="EMBL" id="BAAAME010000002">
    <property type="protein sequence ID" value="GAA1734432.1"/>
    <property type="molecule type" value="Genomic_DNA"/>
</dbReference>
<name>A0ABN2JPI0_9ACTN</name>
<gene>
    <name evidence="3" type="ORF">GCM10009710_13810</name>
</gene>
<sequence>MERETPGREKRMRLRYAGVCRVCEVALAAKAEAIYERSTKTVRCVTHQDEATPPLGPSGPIDPGMPGASARREFERRKAAREKRVRTKNPRLGGLILTLSSEPQSTTSWDTGAIGEERIGRQLNALASDSLRVLHDRRIPGSRSNIDHLVVTANGVFVVDPKRYSGRPSLRVEGGLLRPRVEKLMVDSRNCTKLVDGALKQVELVKGIVDEDVPVRGVLCFVESDWPLFGGAFTTRSIDVLWPKKLYPLLEADGPLDAATIHHTYATLARALPPA</sequence>
<evidence type="ECO:0000259" key="2">
    <source>
        <dbReference type="PROSITE" id="PS50965"/>
    </source>
</evidence>
<dbReference type="Proteomes" id="UP001501057">
    <property type="component" value="Unassembled WGS sequence"/>
</dbReference>
<dbReference type="InterPro" id="IPR011528">
    <property type="entry name" value="NERD"/>
</dbReference>